<dbReference type="InterPro" id="IPR050625">
    <property type="entry name" value="ParA/MinD_ATPase"/>
</dbReference>
<keyword evidence="2" id="KW-0067">ATP-binding</keyword>
<dbReference type="InterPro" id="IPR002586">
    <property type="entry name" value="CobQ/CobB/MinD/ParA_Nub-bd_dom"/>
</dbReference>
<reference evidence="4" key="2">
    <citation type="journal article" date="2012" name="PLoS ONE">
        <title>A Deeply Branching Thermophilic Bacterium with an Ancient Acetyl-CoA Pathway Dominates a Subsurface Ecosystem.</title>
        <authorList>
            <person name="Takami H."/>
            <person name="Noguchi H."/>
            <person name="Takaki Y."/>
            <person name="Uchiyama I."/>
            <person name="Toyoda A."/>
            <person name="Nishi S."/>
            <person name="Chee G.-J."/>
            <person name="Arai W."/>
            <person name="Nunoura T."/>
            <person name="Itoh T."/>
            <person name="Hattori M."/>
            <person name="Takai K."/>
        </authorList>
    </citation>
    <scope>NUCLEOTIDE SEQUENCE</scope>
</reference>
<evidence type="ECO:0000259" key="3">
    <source>
        <dbReference type="Pfam" id="PF01656"/>
    </source>
</evidence>
<dbReference type="InterPro" id="IPR027417">
    <property type="entry name" value="P-loop_NTPase"/>
</dbReference>
<dbReference type="GO" id="GO:0051782">
    <property type="term" value="P:negative regulation of cell division"/>
    <property type="evidence" value="ECO:0007669"/>
    <property type="project" value="TreeGrafter"/>
</dbReference>
<sequence length="249" mass="26703">MKIAISGKGGVGKTTLCALLAKEAVSHGKRVLAVDADPNPTLALALGFPEEIAPLVELHELMEERLGSLEGFLKLNPKVDDIPERFAVERDGIKLLVMGPIRQGGGGCACPQNTFLKSLLQHLVLERNELILLDFEAGLEPLGRATAQGVDALLIVVEPDGASVVTARRIRALAEQIGVKRIFAVANKIREPGELRAVCEGLDIPVIAALPYSERLRVAGPAAFADEAIRRHVQAILESIQEPHPQPLP</sequence>
<dbReference type="PANTHER" id="PTHR43384:SF6">
    <property type="entry name" value="SEPTUM SITE-DETERMINING PROTEIN MIND HOMOLOG, CHLOROPLASTIC"/>
    <property type="match status" value="1"/>
</dbReference>
<dbReference type="PIRSF" id="PIRSF005647">
    <property type="entry name" value="CooC"/>
    <property type="match status" value="1"/>
</dbReference>
<dbReference type="GO" id="GO:0016887">
    <property type="term" value="F:ATP hydrolysis activity"/>
    <property type="evidence" value="ECO:0007669"/>
    <property type="project" value="TreeGrafter"/>
</dbReference>
<organism evidence="4">
    <name type="scientific">uncultured Acetothermia bacterium</name>
    <dbReference type="NCBI Taxonomy" id="236499"/>
    <lineage>
        <taxon>Bacteria</taxon>
        <taxon>Candidatus Bipolaricaulota</taxon>
        <taxon>environmental samples</taxon>
    </lineage>
</organism>
<dbReference type="Gene3D" id="3.40.50.300">
    <property type="entry name" value="P-loop containing nucleotide triphosphate hydrolases"/>
    <property type="match status" value="1"/>
</dbReference>
<dbReference type="GO" id="GO:0009898">
    <property type="term" value="C:cytoplasmic side of plasma membrane"/>
    <property type="evidence" value="ECO:0007669"/>
    <property type="project" value="TreeGrafter"/>
</dbReference>
<reference evidence="4" key="1">
    <citation type="journal article" date="2005" name="Environ. Microbiol.">
        <title>Genetic and functional properties of uncultivated thermophilic crenarchaeotes from a subsurface gold mine as revealed by analysis of genome fragments.</title>
        <authorList>
            <person name="Nunoura T."/>
            <person name="Hirayama H."/>
            <person name="Takami H."/>
            <person name="Oida H."/>
            <person name="Nishi S."/>
            <person name="Shimamura S."/>
            <person name="Suzuki Y."/>
            <person name="Inagaki F."/>
            <person name="Takai K."/>
            <person name="Nealson K.H."/>
            <person name="Horikoshi K."/>
        </authorList>
    </citation>
    <scope>NUCLEOTIDE SEQUENCE</scope>
</reference>
<dbReference type="SUPFAM" id="SSF52540">
    <property type="entry name" value="P-loop containing nucleoside triphosphate hydrolases"/>
    <property type="match status" value="1"/>
</dbReference>
<name>H5SP27_9BACT</name>
<dbReference type="PANTHER" id="PTHR43384">
    <property type="entry name" value="SEPTUM SITE-DETERMINING PROTEIN MIND HOMOLOG, CHLOROPLASTIC-RELATED"/>
    <property type="match status" value="1"/>
</dbReference>
<evidence type="ECO:0000313" key="4">
    <source>
        <dbReference type="EMBL" id="BAL57913.1"/>
    </source>
</evidence>
<protein>
    <submittedName>
        <fullName evidence="4">Carbon-monoxide dehydrogenase maturation factor</fullName>
    </submittedName>
</protein>
<evidence type="ECO:0000256" key="2">
    <source>
        <dbReference type="ARBA" id="ARBA00022840"/>
    </source>
</evidence>
<evidence type="ECO:0000256" key="1">
    <source>
        <dbReference type="ARBA" id="ARBA00022741"/>
    </source>
</evidence>
<dbReference type="InterPro" id="IPR014433">
    <property type="entry name" value="CooC"/>
</dbReference>
<accession>H5SP27</accession>
<keyword evidence="1" id="KW-0547">Nucleotide-binding</keyword>
<dbReference type="GO" id="GO:0005829">
    <property type="term" value="C:cytosol"/>
    <property type="evidence" value="ECO:0007669"/>
    <property type="project" value="TreeGrafter"/>
</dbReference>
<dbReference type="EMBL" id="AP011788">
    <property type="protein sequence ID" value="BAL57913.1"/>
    <property type="molecule type" value="Genomic_DNA"/>
</dbReference>
<feature type="domain" description="CobQ/CobB/MinD/ParA nucleotide binding" evidence="3">
    <location>
        <begin position="3"/>
        <end position="216"/>
    </location>
</feature>
<dbReference type="AlphaFoldDB" id="H5SP27"/>
<dbReference type="GO" id="GO:0005524">
    <property type="term" value="F:ATP binding"/>
    <property type="evidence" value="ECO:0007669"/>
    <property type="project" value="UniProtKB-KW"/>
</dbReference>
<dbReference type="Pfam" id="PF01656">
    <property type="entry name" value="CbiA"/>
    <property type="match status" value="1"/>
</dbReference>
<gene>
    <name evidence="4" type="ORF">HGMM_F52F12C16</name>
</gene>
<proteinExistence type="predicted"/>